<dbReference type="GO" id="GO:0000049">
    <property type="term" value="F:tRNA binding"/>
    <property type="evidence" value="ECO:0007669"/>
    <property type="project" value="TreeGrafter"/>
</dbReference>
<keyword evidence="5 13" id="KW-0963">Cytoplasm</keyword>
<dbReference type="GO" id="GO:0005737">
    <property type="term" value="C:cytoplasm"/>
    <property type="evidence" value="ECO:0007669"/>
    <property type="project" value="UniProtKB-SubCell"/>
</dbReference>
<dbReference type="InterPro" id="IPR005145">
    <property type="entry name" value="Sua5_C"/>
</dbReference>
<dbReference type="InterPro" id="IPR038385">
    <property type="entry name" value="Sua5/YwlC_C"/>
</dbReference>
<evidence type="ECO:0000256" key="6">
    <source>
        <dbReference type="ARBA" id="ARBA00022679"/>
    </source>
</evidence>
<feature type="binding site" evidence="14">
    <location>
        <position position="140"/>
    </location>
    <ligand>
        <name>L-threonine</name>
        <dbReference type="ChEBI" id="CHEBI:57926"/>
    </ligand>
</feature>
<dbReference type="FunFam" id="3.90.870.10:FF:000009">
    <property type="entry name" value="Threonylcarbamoyl-AMP synthase, putative"/>
    <property type="match status" value="1"/>
</dbReference>
<protein>
    <recommendedName>
        <fullName evidence="4 13">Threonylcarbamoyl-AMP synthase</fullName>
        <shortName evidence="13">TC-AMP synthase</shortName>
        <ecNumber evidence="3 13">2.7.7.87</ecNumber>
    </recommendedName>
    <alternativeName>
        <fullName evidence="11 13">L-threonylcarbamoyladenylate synthase</fullName>
    </alternativeName>
</protein>
<evidence type="ECO:0000256" key="9">
    <source>
        <dbReference type="ARBA" id="ARBA00022741"/>
    </source>
</evidence>
<dbReference type="PANTHER" id="PTHR17490">
    <property type="entry name" value="SUA5"/>
    <property type="match status" value="1"/>
</dbReference>
<sequence>MARIIGVTELGCAADSLKRGELVALPTETVYGLGGNALNPVSVSQIFAVKGRPSTDPLICHVHDIRSALELWDGDSDPMALELARCIGSAIWPGPLTIVFKAKSALPPAVTGNSGFVGVRIPSHAVALQLLRLVDFPIAAPSANTFGHVSPTTAEHVLKDLGGRCPSLLIIDGGHCDVGIESTVVKINDANNVEILRRGKISLADVQRAVGDKYTCHITVRDTRSCHGVVGTAMDGPGQLLTHYSPNVLSGLLTPRSFRSNNSKCGLEGAVVELPPGTSGATGAPLSQAVIIDFGGLLQDVRHDCLAYRDLSSSAEVGQACFSVFEALRWSETVPGAGIVLFPLISEWVRKVEDQELLAAVEDRLFRAASGKVAFIQCK</sequence>
<dbReference type="PIRSF" id="PIRSF004930">
    <property type="entry name" value="Tln_factor_SUA5"/>
    <property type="match status" value="1"/>
</dbReference>
<evidence type="ECO:0000256" key="12">
    <source>
        <dbReference type="ARBA" id="ARBA00048366"/>
    </source>
</evidence>
<dbReference type="Pfam" id="PF03481">
    <property type="entry name" value="Sua5_C"/>
    <property type="match status" value="1"/>
</dbReference>
<name>G0V1E0_TRYCI</name>
<feature type="domain" description="YrdC-like" evidence="15">
    <location>
        <begin position="7"/>
        <end position="201"/>
    </location>
</feature>
<dbReference type="SUPFAM" id="SSF55821">
    <property type="entry name" value="YrdC/RibB"/>
    <property type="match status" value="1"/>
</dbReference>
<evidence type="ECO:0000256" key="11">
    <source>
        <dbReference type="ARBA" id="ARBA00029774"/>
    </source>
</evidence>
<dbReference type="InterPro" id="IPR017945">
    <property type="entry name" value="DHBP_synth_RibB-like_a/b_dom"/>
</dbReference>
<dbReference type="InterPro" id="IPR050156">
    <property type="entry name" value="TC-AMP_synthase_SUA5"/>
</dbReference>
<dbReference type="GO" id="GO:0005524">
    <property type="term" value="F:ATP binding"/>
    <property type="evidence" value="ECO:0007669"/>
    <property type="project" value="UniProtKB-UniRule"/>
</dbReference>
<evidence type="ECO:0000256" key="4">
    <source>
        <dbReference type="ARBA" id="ARBA00015492"/>
    </source>
</evidence>
<keyword evidence="8 13" id="KW-0548">Nucleotidyltransferase</keyword>
<gene>
    <name evidence="16" type="ORF">TCIL3000_11_9190</name>
</gene>
<comment type="subcellular location">
    <subcellularLocation>
        <location evidence="1 13">Cytoplasm</location>
    </subcellularLocation>
</comment>
<keyword evidence="6 13" id="KW-0808">Transferase</keyword>
<evidence type="ECO:0000256" key="1">
    <source>
        <dbReference type="ARBA" id="ARBA00004496"/>
    </source>
</evidence>
<evidence type="ECO:0000313" key="16">
    <source>
        <dbReference type="EMBL" id="CCC95461.1"/>
    </source>
</evidence>
<dbReference type="InterPro" id="IPR010923">
    <property type="entry name" value="T(6)A37_SUA5"/>
</dbReference>
<keyword evidence="9 13" id="KW-0547">Nucleotide-binding</keyword>
<feature type="binding site" evidence="14">
    <location>
        <position position="142"/>
    </location>
    <ligand>
        <name>L-threonine</name>
        <dbReference type="ChEBI" id="CHEBI:57926"/>
    </ligand>
</feature>
<evidence type="ECO:0000256" key="8">
    <source>
        <dbReference type="ARBA" id="ARBA00022695"/>
    </source>
</evidence>
<dbReference type="Pfam" id="PF01300">
    <property type="entry name" value="Sua5_yciO_yrdC"/>
    <property type="match status" value="1"/>
</dbReference>
<feature type="binding site" evidence="14">
    <location>
        <position position="120"/>
    </location>
    <ligand>
        <name>L-threonine</name>
        <dbReference type="ChEBI" id="CHEBI:57926"/>
    </ligand>
</feature>
<dbReference type="Gene3D" id="3.90.870.10">
    <property type="entry name" value="DHBP synthase"/>
    <property type="match status" value="1"/>
</dbReference>
<keyword evidence="7 13" id="KW-0819">tRNA processing</keyword>
<dbReference type="NCBIfam" id="TIGR00057">
    <property type="entry name" value="L-threonylcarbamoyladenylate synthase"/>
    <property type="match status" value="1"/>
</dbReference>
<evidence type="ECO:0000256" key="3">
    <source>
        <dbReference type="ARBA" id="ARBA00012584"/>
    </source>
</evidence>
<organism evidence="16">
    <name type="scientific">Trypanosoma congolense (strain IL3000)</name>
    <dbReference type="NCBI Taxonomy" id="1068625"/>
    <lineage>
        <taxon>Eukaryota</taxon>
        <taxon>Discoba</taxon>
        <taxon>Euglenozoa</taxon>
        <taxon>Kinetoplastea</taxon>
        <taxon>Metakinetoplastina</taxon>
        <taxon>Trypanosomatida</taxon>
        <taxon>Trypanosomatidae</taxon>
        <taxon>Trypanosoma</taxon>
        <taxon>Nannomonas</taxon>
    </lineage>
</organism>
<proteinExistence type="inferred from homology"/>
<dbReference type="GO" id="GO:0003725">
    <property type="term" value="F:double-stranded RNA binding"/>
    <property type="evidence" value="ECO:0007669"/>
    <property type="project" value="UniProtKB-UniRule"/>
</dbReference>
<dbReference type="EMBL" id="HE575324">
    <property type="protein sequence ID" value="CCC95461.1"/>
    <property type="molecule type" value="Genomic_DNA"/>
</dbReference>
<evidence type="ECO:0000259" key="15">
    <source>
        <dbReference type="PROSITE" id="PS51163"/>
    </source>
</evidence>
<evidence type="ECO:0000256" key="7">
    <source>
        <dbReference type="ARBA" id="ARBA00022694"/>
    </source>
</evidence>
<evidence type="ECO:0000256" key="10">
    <source>
        <dbReference type="ARBA" id="ARBA00022840"/>
    </source>
</evidence>
<evidence type="ECO:0000256" key="5">
    <source>
        <dbReference type="ARBA" id="ARBA00022490"/>
    </source>
</evidence>
<feature type="binding site" evidence="14">
    <location>
        <position position="29"/>
    </location>
    <ligand>
        <name>L-threonine</name>
        <dbReference type="ChEBI" id="CHEBI:57926"/>
    </ligand>
</feature>
<feature type="binding site" evidence="14">
    <location>
        <position position="197"/>
    </location>
    <ligand>
        <name>ATP</name>
        <dbReference type="ChEBI" id="CHEBI:30616"/>
    </ligand>
</feature>
<dbReference type="AlphaFoldDB" id="G0V1E0"/>
<dbReference type="GO" id="GO:0006450">
    <property type="term" value="P:regulation of translational fidelity"/>
    <property type="evidence" value="ECO:0007669"/>
    <property type="project" value="TreeGrafter"/>
</dbReference>
<keyword evidence="10 13" id="KW-0067">ATP-binding</keyword>
<dbReference type="PROSITE" id="PS51163">
    <property type="entry name" value="YRDC"/>
    <property type="match status" value="1"/>
</dbReference>
<dbReference type="Gene3D" id="3.40.50.11030">
    <property type="entry name" value="Threonylcarbamoyl-AMP synthase, C-terminal domain"/>
    <property type="match status" value="1"/>
</dbReference>
<comment type="function">
    <text evidence="13">Required for the formation of a threonylcarbamoyl group on adenosine at position 37 (t(6)A37) in tRNAs that read codons beginning with adenine.</text>
</comment>
<dbReference type="PANTHER" id="PTHR17490:SF16">
    <property type="entry name" value="THREONYLCARBAMOYL-AMP SYNTHASE"/>
    <property type="match status" value="1"/>
</dbReference>
<feature type="binding site" evidence="14">
    <location>
        <position position="182"/>
    </location>
    <ligand>
        <name>L-threonine</name>
        <dbReference type="ChEBI" id="CHEBI:57926"/>
    </ligand>
</feature>
<dbReference type="GO" id="GO:0061710">
    <property type="term" value="F:L-threonylcarbamoyladenylate synthase"/>
    <property type="evidence" value="ECO:0007669"/>
    <property type="project" value="UniProtKB-EC"/>
</dbReference>
<feature type="binding site" evidence="14">
    <location>
        <position position="150"/>
    </location>
    <ligand>
        <name>ATP</name>
        <dbReference type="ChEBI" id="CHEBI:30616"/>
    </ligand>
</feature>
<comment type="similarity">
    <text evidence="2 13">Belongs to the SUA5 family.</text>
</comment>
<reference evidence="16" key="1">
    <citation type="journal article" date="2012" name="Proc. Natl. Acad. Sci. U.S.A.">
        <title>Antigenic diversity is generated by distinct evolutionary mechanisms in African trypanosome species.</title>
        <authorList>
            <person name="Jackson A.P."/>
            <person name="Berry A."/>
            <person name="Aslett M."/>
            <person name="Allison H.C."/>
            <person name="Burton P."/>
            <person name="Vavrova-Anderson J."/>
            <person name="Brown R."/>
            <person name="Browne H."/>
            <person name="Corton N."/>
            <person name="Hauser H."/>
            <person name="Gamble J."/>
            <person name="Gilderthorp R."/>
            <person name="Marcello L."/>
            <person name="McQuillan J."/>
            <person name="Otto T.D."/>
            <person name="Quail M.A."/>
            <person name="Sanders M.J."/>
            <person name="van Tonder A."/>
            <person name="Ginger M.L."/>
            <person name="Field M.C."/>
            <person name="Barry J.D."/>
            <person name="Hertz-Fowler C."/>
            <person name="Berriman M."/>
        </authorList>
    </citation>
    <scope>NUCLEOTIDE SEQUENCE</scope>
    <source>
        <strain evidence="16">IL3000</strain>
    </source>
</reference>
<dbReference type="EC" id="2.7.7.87" evidence="3 13"/>
<accession>G0V1E0</accession>
<dbReference type="VEuPathDB" id="TriTrypDB:TcIL3000.11.9190"/>
<feature type="binding site" evidence="14">
    <location>
        <position position="52"/>
    </location>
    <ligand>
        <name>ATP</name>
        <dbReference type="ChEBI" id="CHEBI:30616"/>
    </ligand>
</feature>
<evidence type="ECO:0000256" key="14">
    <source>
        <dbReference type="PIRSR" id="PIRSR004930-1"/>
    </source>
</evidence>
<evidence type="ECO:0000256" key="13">
    <source>
        <dbReference type="PIRNR" id="PIRNR004930"/>
    </source>
</evidence>
<evidence type="ECO:0000256" key="2">
    <source>
        <dbReference type="ARBA" id="ARBA00007663"/>
    </source>
</evidence>
<feature type="binding site" evidence="14">
    <location>
        <position position="61"/>
    </location>
    <ligand>
        <name>L-threonine</name>
        <dbReference type="ChEBI" id="CHEBI:57926"/>
    </ligand>
</feature>
<dbReference type="GO" id="GO:0008033">
    <property type="term" value="P:tRNA processing"/>
    <property type="evidence" value="ECO:0007669"/>
    <property type="project" value="UniProtKB-KW"/>
</dbReference>
<feature type="binding site" evidence="14">
    <location>
        <position position="244"/>
    </location>
    <ligand>
        <name>ATP</name>
        <dbReference type="ChEBI" id="CHEBI:30616"/>
    </ligand>
</feature>
<comment type="catalytic activity">
    <reaction evidence="12 13">
        <text>L-threonine + hydrogencarbonate + ATP = L-threonylcarbamoyladenylate + diphosphate + H2O</text>
        <dbReference type="Rhea" id="RHEA:36407"/>
        <dbReference type="ChEBI" id="CHEBI:15377"/>
        <dbReference type="ChEBI" id="CHEBI:17544"/>
        <dbReference type="ChEBI" id="CHEBI:30616"/>
        <dbReference type="ChEBI" id="CHEBI:33019"/>
        <dbReference type="ChEBI" id="CHEBI:57926"/>
        <dbReference type="ChEBI" id="CHEBI:73682"/>
        <dbReference type="EC" id="2.7.7.87"/>
    </reaction>
</comment>
<dbReference type="InterPro" id="IPR006070">
    <property type="entry name" value="Sua5-like_dom"/>
</dbReference>